<proteinExistence type="inferred from homology"/>
<comment type="similarity">
    <text evidence="1">Belongs to the sulfotransferase 1 family.</text>
</comment>
<feature type="domain" description="Sulfotransferase" evidence="3">
    <location>
        <begin position="59"/>
        <end position="328"/>
    </location>
</feature>
<dbReference type="OrthoDB" id="205623at2759"/>
<dbReference type="EMBL" id="VTPC01003404">
    <property type="protein sequence ID" value="KAF2898588.1"/>
    <property type="molecule type" value="Genomic_DNA"/>
</dbReference>
<evidence type="ECO:0000256" key="1">
    <source>
        <dbReference type="ARBA" id="ARBA00005771"/>
    </source>
</evidence>
<evidence type="ECO:0000313" key="4">
    <source>
        <dbReference type="EMBL" id="KAF2898588.1"/>
    </source>
</evidence>
<organism evidence="4 5">
    <name type="scientific">Ignelater luminosus</name>
    <name type="common">Cucubano</name>
    <name type="synonym">Pyrophorus luminosus</name>
    <dbReference type="NCBI Taxonomy" id="2038154"/>
    <lineage>
        <taxon>Eukaryota</taxon>
        <taxon>Metazoa</taxon>
        <taxon>Ecdysozoa</taxon>
        <taxon>Arthropoda</taxon>
        <taxon>Hexapoda</taxon>
        <taxon>Insecta</taxon>
        <taxon>Pterygota</taxon>
        <taxon>Neoptera</taxon>
        <taxon>Endopterygota</taxon>
        <taxon>Coleoptera</taxon>
        <taxon>Polyphaga</taxon>
        <taxon>Elateriformia</taxon>
        <taxon>Elateroidea</taxon>
        <taxon>Elateridae</taxon>
        <taxon>Agrypninae</taxon>
        <taxon>Pyrophorini</taxon>
        <taxon>Ignelater</taxon>
    </lineage>
</organism>
<dbReference type="Proteomes" id="UP000801492">
    <property type="component" value="Unassembled WGS sequence"/>
</dbReference>
<keyword evidence="5" id="KW-1185">Reference proteome</keyword>
<evidence type="ECO:0000259" key="3">
    <source>
        <dbReference type="Pfam" id="PF00685"/>
    </source>
</evidence>
<dbReference type="InterPro" id="IPR027417">
    <property type="entry name" value="P-loop_NTPase"/>
</dbReference>
<dbReference type="InterPro" id="IPR000863">
    <property type="entry name" value="Sulfotransferase_dom"/>
</dbReference>
<gene>
    <name evidence="4" type="ORF">ILUMI_07589</name>
</gene>
<comment type="caution">
    <text evidence="4">The sequence shown here is derived from an EMBL/GenBank/DDBJ whole genome shotgun (WGS) entry which is preliminary data.</text>
</comment>
<sequence length="338" mass="39163">MDFLKVEKVTTEGEIGTIIKEKILNEFCDEYVLIGEDRTSMPVQYLNFAQQIKNFEVLDDDIWIATYPKTGTTWSQEMIWMIANNLDFEGAKELLVSRFPFLELSGLFDEERAYTVMEFGKGLYNLNSVEFSANLKSRPRFIKTHLPFSLLPDQIKNGTKKPKIIYVVRNPKDACISFCHHGNLLQGWKIDADSFAKLFIAEKSMYGSFWKHVLGFWKYRDAPNILFITYEDMKEDHPAVIRKVAKFLEKELTDEQVEILAKHLSFESMKKNDSVNMGAYVEHLKKKNLSNEDGAFIRTGKVGKYKEELSPEIIKELDAWTRKYIAGTSLENEPIFSI</sequence>
<name>A0A8K0GHW6_IGNLU</name>
<dbReference type="PANTHER" id="PTHR11783">
    <property type="entry name" value="SULFOTRANSFERASE SULT"/>
    <property type="match status" value="1"/>
</dbReference>
<dbReference type="Pfam" id="PF00685">
    <property type="entry name" value="Sulfotransfer_1"/>
    <property type="match status" value="1"/>
</dbReference>
<dbReference type="AlphaFoldDB" id="A0A8K0GHW6"/>
<reference evidence="4" key="1">
    <citation type="submission" date="2019-08" db="EMBL/GenBank/DDBJ databases">
        <title>The genome of the North American firefly Photinus pyralis.</title>
        <authorList>
            <consortium name="Photinus pyralis genome working group"/>
            <person name="Fallon T.R."/>
            <person name="Sander Lower S.E."/>
            <person name="Weng J.-K."/>
        </authorList>
    </citation>
    <scope>NUCLEOTIDE SEQUENCE</scope>
    <source>
        <strain evidence="4">TRF0915ILg1</strain>
        <tissue evidence="4">Whole body</tissue>
    </source>
</reference>
<keyword evidence="2" id="KW-0808">Transferase</keyword>
<dbReference type="GO" id="GO:0008146">
    <property type="term" value="F:sulfotransferase activity"/>
    <property type="evidence" value="ECO:0007669"/>
    <property type="project" value="InterPro"/>
</dbReference>
<evidence type="ECO:0000256" key="2">
    <source>
        <dbReference type="ARBA" id="ARBA00022679"/>
    </source>
</evidence>
<accession>A0A8K0GHW6</accession>
<evidence type="ECO:0000313" key="5">
    <source>
        <dbReference type="Proteomes" id="UP000801492"/>
    </source>
</evidence>
<dbReference type="Gene3D" id="3.40.50.300">
    <property type="entry name" value="P-loop containing nucleotide triphosphate hydrolases"/>
    <property type="match status" value="1"/>
</dbReference>
<dbReference type="SUPFAM" id="SSF52540">
    <property type="entry name" value="P-loop containing nucleoside triphosphate hydrolases"/>
    <property type="match status" value="1"/>
</dbReference>
<protein>
    <recommendedName>
        <fullName evidence="3">Sulfotransferase domain-containing protein</fullName>
    </recommendedName>
</protein>